<dbReference type="Gene3D" id="1.10.4160.10">
    <property type="entry name" value="Hydantoin permease"/>
    <property type="match status" value="1"/>
</dbReference>
<dbReference type="PANTHER" id="PTHR30569:SF0">
    <property type="entry name" value="CYTOSINE PERMEASE"/>
    <property type="match status" value="1"/>
</dbReference>
<dbReference type="PANTHER" id="PTHR30569">
    <property type="entry name" value="CYTOSINE TRANSPORTER CODB"/>
    <property type="match status" value="1"/>
</dbReference>
<feature type="transmembrane region" description="Helical" evidence="6">
    <location>
        <begin position="33"/>
        <end position="51"/>
    </location>
</feature>
<evidence type="ECO:0000313" key="8">
    <source>
        <dbReference type="Proteomes" id="UP001428817"/>
    </source>
</evidence>
<protein>
    <submittedName>
        <fullName evidence="7">Cytosine permease</fullName>
    </submittedName>
</protein>
<comment type="similarity">
    <text evidence="2">Belongs to the purine-cytosine permease (2.A.39) family.</text>
</comment>
<evidence type="ECO:0000256" key="6">
    <source>
        <dbReference type="SAM" id="Phobius"/>
    </source>
</evidence>
<keyword evidence="3 6" id="KW-0812">Transmembrane</keyword>
<name>A0ABP9RG34_9PSEU</name>
<feature type="transmembrane region" description="Helical" evidence="6">
    <location>
        <begin position="414"/>
        <end position="433"/>
    </location>
</feature>
<feature type="transmembrane region" description="Helical" evidence="6">
    <location>
        <begin position="306"/>
        <end position="324"/>
    </location>
</feature>
<feature type="transmembrane region" description="Helical" evidence="6">
    <location>
        <begin position="246"/>
        <end position="271"/>
    </location>
</feature>
<dbReference type="Pfam" id="PF02133">
    <property type="entry name" value="Transp_cyt_pur"/>
    <property type="match status" value="1"/>
</dbReference>
<accession>A0ABP9RG34</accession>
<evidence type="ECO:0000256" key="3">
    <source>
        <dbReference type="ARBA" id="ARBA00022692"/>
    </source>
</evidence>
<feature type="transmembrane region" description="Helical" evidence="6">
    <location>
        <begin position="380"/>
        <end position="402"/>
    </location>
</feature>
<organism evidence="7 8">
    <name type="scientific">Pseudonocardia eucalypti</name>
    <dbReference type="NCBI Taxonomy" id="648755"/>
    <lineage>
        <taxon>Bacteria</taxon>
        <taxon>Bacillati</taxon>
        <taxon>Actinomycetota</taxon>
        <taxon>Actinomycetes</taxon>
        <taxon>Pseudonocardiales</taxon>
        <taxon>Pseudonocardiaceae</taxon>
        <taxon>Pseudonocardia</taxon>
    </lineage>
</organism>
<feature type="transmembrane region" description="Helical" evidence="6">
    <location>
        <begin position="215"/>
        <end position="234"/>
    </location>
</feature>
<dbReference type="EMBL" id="BAABJP010000068">
    <property type="protein sequence ID" value="GAA5176279.1"/>
    <property type="molecule type" value="Genomic_DNA"/>
</dbReference>
<feature type="transmembrane region" description="Helical" evidence="6">
    <location>
        <begin position="355"/>
        <end position="374"/>
    </location>
</feature>
<feature type="transmembrane region" description="Helical" evidence="6">
    <location>
        <begin position="439"/>
        <end position="457"/>
    </location>
</feature>
<feature type="transmembrane region" description="Helical" evidence="6">
    <location>
        <begin position="147"/>
        <end position="165"/>
    </location>
</feature>
<feature type="transmembrane region" description="Helical" evidence="6">
    <location>
        <begin position="102"/>
        <end position="123"/>
    </location>
</feature>
<evidence type="ECO:0000313" key="7">
    <source>
        <dbReference type="EMBL" id="GAA5176279.1"/>
    </source>
</evidence>
<comment type="caution">
    <text evidence="7">The sequence shown here is derived from an EMBL/GenBank/DDBJ whole genome shotgun (WGS) entry which is preliminary data.</text>
</comment>
<dbReference type="RefSeq" id="WP_185065737.1">
    <property type="nucleotide sequence ID" value="NZ_BAABJP010000068.1"/>
</dbReference>
<keyword evidence="8" id="KW-1185">Reference proteome</keyword>
<sequence>MPEENARAAGRLWQAIDDNSLTPVPEEERKSGWYLSWLPAGIATSLLQLTIAGTITALVGSVLGLVAGALVGVFVMALGWLFGNIARVEGLSSTVLPRFYGLGLRGSAISSLAFGVMIIGLLASENVVLYHGTLFAFGWPDSTGNRVLIYGLLTLVWVLLSMFGIKMVTRTSSVLVVVFLCLLAYMTFRIYGESPVTLADAFTQASTSVVGSEEARFFTVVGMLGGQGGALILVNADYARYARGKGAVGGVSLTGVIMLDIVGIALGILVLTGGNKLVGDHLVASGQATPETAVAAAGALATHNTGAYFVILSGVLGFALMYVAQTKVQVLNVYSGALALSNLCYVLSGRHPNRLVMILVANAICLLMIAAGVFEKLSGFLSVLGIVIIGFIALAIADFYLVSRWRPRPPGVEVVNWAGVGTLAFASVVAYLLAETGVFPFGFVASTVIVLVVYPLVRLRFGPRPGAEEPAEAVAAR</sequence>
<keyword evidence="5 6" id="KW-0472">Membrane</keyword>
<feature type="transmembrane region" description="Helical" evidence="6">
    <location>
        <begin position="172"/>
        <end position="191"/>
    </location>
</feature>
<feature type="transmembrane region" description="Helical" evidence="6">
    <location>
        <begin position="57"/>
        <end position="82"/>
    </location>
</feature>
<gene>
    <name evidence="7" type="ORF">GCM10023321_84280</name>
</gene>
<dbReference type="InterPro" id="IPR030191">
    <property type="entry name" value="CodB"/>
</dbReference>
<evidence type="ECO:0000256" key="2">
    <source>
        <dbReference type="ARBA" id="ARBA00008974"/>
    </source>
</evidence>
<evidence type="ECO:0000256" key="5">
    <source>
        <dbReference type="ARBA" id="ARBA00023136"/>
    </source>
</evidence>
<keyword evidence="4 6" id="KW-1133">Transmembrane helix</keyword>
<dbReference type="Proteomes" id="UP001428817">
    <property type="component" value="Unassembled WGS sequence"/>
</dbReference>
<comment type="subcellular location">
    <subcellularLocation>
        <location evidence="1">Membrane</location>
        <topology evidence="1">Multi-pass membrane protein</topology>
    </subcellularLocation>
</comment>
<evidence type="ECO:0000256" key="4">
    <source>
        <dbReference type="ARBA" id="ARBA00022989"/>
    </source>
</evidence>
<evidence type="ECO:0000256" key="1">
    <source>
        <dbReference type="ARBA" id="ARBA00004141"/>
    </source>
</evidence>
<proteinExistence type="inferred from homology"/>
<reference evidence="8" key="1">
    <citation type="journal article" date="2019" name="Int. J. Syst. Evol. Microbiol.">
        <title>The Global Catalogue of Microorganisms (GCM) 10K type strain sequencing project: providing services to taxonomists for standard genome sequencing and annotation.</title>
        <authorList>
            <consortium name="The Broad Institute Genomics Platform"/>
            <consortium name="The Broad Institute Genome Sequencing Center for Infectious Disease"/>
            <person name="Wu L."/>
            <person name="Ma J."/>
        </authorList>
    </citation>
    <scope>NUCLEOTIDE SEQUENCE [LARGE SCALE GENOMIC DNA]</scope>
    <source>
        <strain evidence="8">JCM 18303</strain>
    </source>
</reference>
<dbReference type="InterPro" id="IPR001248">
    <property type="entry name" value="Pur-cyt_permease"/>
</dbReference>